<evidence type="ECO:0000259" key="2">
    <source>
        <dbReference type="Pfam" id="PF07693"/>
    </source>
</evidence>
<dbReference type="PANTHER" id="PTHR22674">
    <property type="entry name" value="NTPASE, KAP FAMILY P-LOOP DOMAIN-CONTAINING 1"/>
    <property type="match status" value="1"/>
</dbReference>
<evidence type="ECO:0000256" key="1">
    <source>
        <dbReference type="SAM" id="Phobius"/>
    </source>
</evidence>
<keyword evidence="1" id="KW-0472">Membrane</keyword>
<sequence>MYVINPDRAIQSVKEDAFDRKEIAHRAACEIIRYKENDPLVIAFDGPWGAGKTSMKNMVLEYIRKKPDDGLRIVEFCPWNFSDAESLTKLFFEELAQKFHCKGGGKVRKAMHAMTGRYSLKAAWDEFGVWGAVVATSLVSAGVCEQAAVEGVLSIIAMVLVGSLLLFNMLKFAFLHLLSAFFRSDLSLEERKRGISEALIKSGVDKVLVVIDDVDRLNNEKIRCIIQFVKCQADINNFVFLLLFDRKIVDDALGKSRSGVSYLDKIVQVVYPIPRPQAHCVMNFFVSELEKLFGAHGIEICLRHNDEHYVDVVAPFIKSQRDVKRLINSMVLPLETLVVGGKIEVVPVDFIIIEVLRLFEPEVYLYIYKEKLFLTKTGVCHDVNADKLSDEDIWKERLMEYSSSTNRDAVEKAVSFLFYAKLSKSDQIMKIFNVKENEGKIPLGIQSQINFDTYFYYQLTEGVAPQYVVDSLAKSSHSLESLTYKITEFLSLYPKLVGQLLRTWHQFLEYKVENLFVVLMNMYPQNKTRDRFNRSILEQLLCTIWESFRYEEQVYLLEYAVECANVIDLVPRFIFALQERHGLEEERLIALKKEAWVTLQAQIDSGQYNLADDVYIRHLFLLWPSESSAIRDRFIADQPNEFLLGMARWGWHDTKKMNWPYFEVSDLKILMDKDGWNALAEKDGLDEVLLMELRRALDEWKDCGVLRS</sequence>
<dbReference type="Pfam" id="PF07693">
    <property type="entry name" value="KAP_NTPase"/>
    <property type="match status" value="1"/>
</dbReference>
<dbReference type="InterPro" id="IPR027417">
    <property type="entry name" value="P-loop_NTPase"/>
</dbReference>
<dbReference type="PANTHER" id="PTHR22674:SF6">
    <property type="entry name" value="NTPASE KAP FAMILY P-LOOP DOMAIN-CONTAINING PROTEIN 1"/>
    <property type="match status" value="1"/>
</dbReference>
<name>A0A846QQ37_9BACT</name>
<dbReference type="Proteomes" id="UP000580856">
    <property type="component" value="Unassembled WGS sequence"/>
</dbReference>
<dbReference type="RefSeq" id="WP_167940565.1">
    <property type="nucleotide sequence ID" value="NZ_JAATJA010000001.1"/>
</dbReference>
<gene>
    <name evidence="3" type="ORF">GGQ74_001155</name>
</gene>
<proteinExistence type="predicted"/>
<dbReference type="InterPro" id="IPR052754">
    <property type="entry name" value="NTPase_KAP_P-loop"/>
</dbReference>
<dbReference type="InterPro" id="IPR011646">
    <property type="entry name" value="KAP_P-loop"/>
</dbReference>
<evidence type="ECO:0000313" key="4">
    <source>
        <dbReference type="Proteomes" id="UP000580856"/>
    </source>
</evidence>
<dbReference type="Gene3D" id="3.40.50.300">
    <property type="entry name" value="P-loop containing nucleotide triphosphate hydrolases"/>
    <property type="match status" value="1"/>
</dbReference>
<dbReference type="EMBL" id="JAATJA010000001">
    <property type="protein sequence ID" value="NJB67515.1"/>
    <property type="molecule type" value="Genomic_DNA"/>
</dbReference>
<keyword evidence="4" id="KW-1185">Reference proteome</keyword>
<dbReference type="AlphaFoldDB" id="A0A846QQ37"/>
<feature type="domain" description="KAP NTPase" evidence="2">
    <location>
        <begin position="31"/>
        <end position="330"/>
    </location>
</feature>
<dbReference type="SUPFAM" id="SSF52540">
    <property type="entry name" value="P-loop containing nucleoside triphosphate hydrolases"/>
    <property type="match status" value="1"/>
</dbReference>
<keyword evidence="1" id="KW-0812">Transmembrane</keyword>
<evidence type="ECO:0000313" key="3">
    <source>
        <dbReference type="EMBL" id="NJB67515.1"/>
    </source>
</evidence>
<reference evidence="3 4" key="1">
    <citation type="submission" date="2020-03" db="EMBL/GenBank/DDBJ databases">
        <title>Genomic Encyclopedia of Type Strains, Phase IV (KMG-IV): sequencing the most valuable type-strain genomes for metagenomic binning, comparative biology and taxonomic classification.</title>
        <authorList>
            <person name="Goeker M."/>
        </authorList>
    </citation>
    <scope>NUCLEOTIDE SEQUENCE [LARGE SCALE GENOMIC DNA]</scope>
    <source>
        <strain evidence="3 4">DSM 24233</strain>
    </source>
</reference>
<accession>A0A846QQ37</accession>
<comment type="caution">
    <text evidence="3">The sequence shown here is derived from an EMBL/GenBank/DDBJ whole genome shotgun (WGS) entry which is preliminary data.</text>
</comment>
<keyword evidence="1" id="KW-1133">Transmembrane helix</keyword>
<feature type="transmembrane region" description="Helical" evidence="1">
    <location>
        <begin position="155"/>
        <end position="182"/>
    </location>
</feature>
<organism evidence="3 4">
    <name type="scientific">Desulfobaculum xiamenense</name>
    <dbReference type="NCBI Taxonomy" id="995050"/>
    <lineage>
        <taxon>Bacteria</taxon>
        <taxon>Pseudomonadati</taxon>
        <taxon>Thermodesulfobacteriota</taxon>
        <taxon>Desulfovibrionia</taxon>
        <taxon>Desulfovibrionales</taxon>
        <taxon>Desulfovibrionaceae</taxon>
        <taxon>Desulfobaculum</taxon>
    </lineage>
</organism>
<feature type="transmembrane region" description="Helical" evidence="1">
    <location>
        <begin position="127"/>
        <end position="149"/>
    </location>
</feature>
<protein>
    <recommendedName>
        <fullName evidence="2">KAP NTPase domain-containing protein</fullName>
    </recommendedName>
</protein>